<sequence>MLRDAEDGVAVGVHVGDRIVLQLDFLLLHFLICGVFAVLIFVARIHGRVTVYVDDFLGGVGGVEHFVFVFVDAVIVLGVVGGGHVEKEEECEAEVKVRK</sequence>
<keyword evidence="1" id="KW-1133">Transmembrane helix</keyword>
<keyword evidence="3" id="KW-1185">Reference proteome</keyword>
<feature type="transmembrane region" description="Helical" evidence="1">
    <location>
        <begin position="25"/>
        <end position="45"/>
    </location>
</feature>
<keyword evidence="1" id="KW-0472">Membrane</keyword>
<gene>
    <name evidence="2" type="ORF">BHYA_0053g00520</name>
</gene>
<evidence type="ECO:0000313" key="2">
    <source>
        <dbReference type="EMBL" id="TGO39496.1"/>
    </source>
</evidence>
<reference evidence="2 3" key="1">
    <citation type="submission" date="2017-12" db="EMBL/GenBank/DDBJ databases">
        <title>Comparative genomics of Botrytis spp.</title>
        <authorList>
            <person name="Valero-Jimenez C.A."/>
            <person name="Tapia P."/>
            <person name="Veloso J."/>
            <person name="Silva-Moreno E."/>
            <person name="Staats M."/>
            <person name="Valdes J.H."/>
            <person name="Van Kan J.A.L."/>
        </authorList>
    </citation>
    <scope>NUCLEOTIDE SEQUENCE [LARGE SCALE GENOMIC DNA]</scope>
    <source>
        <strain evidence="2 3">Bh0001</strain>
    </source>
</reference>
<keyword evidence="1" id="KW-0812">Transmembrane</keyword>
<evidence type="ECO:0000256" key="1">
    <source>
        <dbReference type="SAM" id="Phobius"/>
    </source>
</evidence>
<organism evidence="2 3">
    <name type="scientific">Botrytis hyacinthi</name>
    <dbReference type="NCBI Taxonomy" id="278943"/>
    <lineage>
        <taxon>Eukaryota</taxon>
        <taxon>Fungi</taxon>
        <taxon>Dikarya</taxon>
        <taxon>Ascomycota</taxon>
        <taxon>Pezizomycotina</taxon>
        <taxon>Leotiomycetes</taxon>
        <taxon>Helotiales</taxon>
        <taxon>Sclerotiniaceae</taxon>
        <taxon>Botrytis</taxon>
    </lineage>
</organism>
<dbReference type="EMBL" id="PQXK01000053">
    <property type="protein sequence ID" value="TGO39496.1"/>
    <property type="molecule type" value="Genomic_DNA"/>
</dbReference>
<protein>
    <submittedName>
        <fullName evidence="2">Uncharacterized protein</fullName>
    </submittedName>
</protein>
<evidence type="ECO:0000313" key="3">
    <source>
        <dbReference type="Proteomes" id="UP000297814"/>
    </source>
</evidence>
<comment type="caution">
    <text evidence="2">The sequence shown here is derived from an EMBL/GenBank/DDBJ whole genome shotgun (WGS) entry which is preliminary data.</text>
</comment>
<accession>A0A4Z1GRE4</accession>
<dbReference type="Proteomes" id="UP000297814">
    <property type="component" value="Unassembled WGS sequence"/>
</dbReference>
<name>A0A4Z1GRE4_9HELO</name>
<dbReference type="AlphaFoldDB" id="A0A4Z1GRE4"/>
<proteinExistence type="predicted"/>